<keyword evidence="2" id="KW-1185">Reference proteome</keyword>
<accession>A0A4R6KK98</accession>
<protein>
    <submittedName>
        <fullName evidence="1">Uncharacterized protein</fullName>
    </submittedName>
</protein>
<proteinExistence type="predicted"/>
<reference evidence="1 2" key="1">
    <citation type="submission" date="2019-03" db="EMBL/GenBank/DDBJ databases">
        <title>Genomic Encyclopedia of Type Strains, Phase III (KMG-III): the genomes of soil and plant-associated and newly described type strains.</title>
        <authorList>
            <person name="Whitman W."/>
        </authorList>
    </citation>
    <scope>NUCLEOTIDE SEQUENCE [LARGE SCALE GENOMIC DNA]</scope>
    <source>
        <strain evidence="1 2">VKM Ac-2527</strain>
    </source>
</reference>
<dbReference type="RefSeq" id="WP_202869499.1">
    <property type="nucleotide sequence ID" value="NZ_SNWQ01000004.1"/>
</dbReference>
<dbReference type="Proteomes" id="UP000295388">
    <property type="component" value="Unassembled WGS sequence"/>
</dbReference>
<organism evidence="1 2">
    <name type="scientific">Kribbella caucasensis</name>
    <dbReference type="NCBI Taxonomy" id="2512215"/>
    <lineage>
        <taxon>Bacteria</taxon>
        <taxon>Bacillati</taxon>
        <taxon>Actinomycetota</taxon>
        <taxon>Actinomycetes</taxon>
        <taxon>Propionibacteriales</taxon>
        <taxon>Kribbellaceae</taxon>
        <taxon>Kribbella</taxon>
    </lineage>
</organism>
<gene>
    <name evidence="1" type="ORF">EV643_10443</name>
</gene>
<comment type="caution">
    <text evidence="1">The sequence shown here is derived from an EMBL/GenBank/DDBJ whole genome shotgun (WGS) entry which is preliminary data.</text>
</comment>
<name>A0A4R6KK98_9ACTN</name>
<dbReference type="EMBL" id="SNWQ01000004">
    <property type="protein sequence ID" value="TDO50551.1"/>
    <property type="molecule type" value="Genomic_DNA"/>
</dbReference>
<dbReference type="AlphaFoldDB" id="A0A4R6KK98"/>
<sequence>MIAYILRASGSEQGCGGASVVSVEDVIADAAEAVGEGCEFVGAQYVDEKVANFG</sequence>
<evidence type="ECO:0000313" key="2">
    <source>
        <dbReference type="Proteomes" id="UP000295388"/>
    </source>
</evidence>
<evidence type="ECO:0000313" key="1">
    <source>
        <dbReference type="EMBL" id="TDO50551.1"/>
    </source>
</evidence>